<dbReference type="InterPro" id="IPR028366">
    <property type="entry name" value="PhoU"/>
</dbReference>
<dbReference type="STRING" id="760011.Spico_0439"/>
<dbReference type="AlphaFoldDB" id="F4GIF9"/>
<evidence type="ECO:0000313" key="4">
    <source>
        <dbReference type="EMBL" id="AEC01667.1"/>
    </source>
</evidence>
<name>F4GIF9_PARC1</name>
<reference evidence="5" key="1">
    <citation type="submission" date="2011-04" db="EMBL/GenBank/DDBJ databases">
        <title>The complete genome of Spirochaeta coccoides DSM 17374.</title>
        <authorList>
            <person name="Lucas S."/>
            <person name="Copeland A."/>
            <person name="Lapidus A."/>
            <person name="Bruce D."/>
            <person name="Goodwin L."/>
            <person name="Pitluck S."/>
            <person name="Peters L."/>
            <person name="Kyrpides N."/>
            <person name="Mavromatis K."/>
            <person name="Pagani I."/>
            <person name="Ivanova N."/>
            <person name="Ovchinnikova G."/>
            <person name="Lu M."/>
            <person name="Detter J.C."/>
            <person name="Tapia R."/>
            <person name="Han C."/>
            <person name="Land M."/>
            <person name="Hauser L."/>
            <person name="Markowitz V."/>
            <person name="Cheng J.-F."/>
            <person name="Hugenholtz P."/>
            <person name="Woyke T."/>
            <person name="Wu D."/>
            <person name="Spring S."/>
            <person name="Schroeder M."/>
            <person name="Brambilla E."/>
            <person name="Klenk H.-P."/>
            <person name="Eisen J.A."/>
        </authorList>
    </citation>
    <scope>NUCLEOTIDE SEQUENCE [LARGE SCALE GENOMIC DNA]</scope>
    <source>
        <strain evidence="5">ATCC BAA-1237 / DSM 17374 / SPN1</strain>
    </source>
</reference>
<evidence type="ECO:0000313" key="5">
    <source>
        <dbReference type="Proteomes" id="UP000007939"/>
    </source>
</evidence>
<keyword evidence="2" id="KW-0592">Phosphate transport</keyword>
<dbReference type="EMBL" id="CP002659">
    <property type="protein sequence ID" value="AEC01667.1"/>
    <property type="molecule type" value="Genomic_DNA"/>
</dbReference>
<dbReference type="GO" id="GO:0030643">
    <property type="term" value="P:intracellular phosphate ion homeostasis"/>
    <property type="evidence" value="ECO:0007669"/>
    <property type="project" value="InterPro"/>
</dbReference>
<evidence type="ECO:0000259" key="3">
    <source>
        <dbReference type="Pfam" id="PF01895"/>
    </source>
</evidence>
<dbReference type="GO" id="GO:0005737">
    <property type="term" value="C:cytoplasm"/>
    <property type="evidence" value="ECO:0007669"/>
    <property type="project" value="UniProtKB-SubCell"/>
</dbReference>
<proteinExistence type="inferred from homology"/>
<dbReference type="NCBIfam" id="TIGR02135">
    <property type="entry name" value="phoU_full"/>
    <property type="match status" value="1"/>
</dbReference>
<keyword evidence="2" id="KW-0963">Cytoplasm</keyword>
<feature type="domain" description="PhoU" evidence="3">
    <location>
        <begin position="125"/>
        <end position="208"/>
    </location>
</feature>
<dbReference type="eggNOG" id="COG0704">
    <property type="taxonomic scope" value="Bacteria"/>
</dbReference>
<keyword evidence="2" id="KW-0813">Transport</keyword>
<comment type="similarity">
    <text evidence="1 2">Belongs to the PhoU family.</text>
</comment>
<reference evidence="4 5" key="2">
    <citation type="journal article" date="2012" name="Stand. Genomic Sci.">
        <title>Complete genome sequence of the termite hindgut bacterium Spirochaeta coccoides type strain (SPN1(T)), reclassification in the genus Sphaerochaeta as Sphaerochaeta coccoides comb. nov. and emendations of the family Spirochaetaceae and the genus Sphaerochaeta.</title>
        <authorList>
            <person name="Abt B."/>
            <person name="Han C."/>
            <person name="Scheuner C."/>
            <person name="Lu M."/>
            <person name="Lapidus A."/>
            <person name="Nolan M."/>
            <person name="Lucas S."/>
            <person name="Hammon N."/>
            <person name="Deshpande S."/>
            <person name="Cheng J.F."/>
            <person name="Tapia R."/>
            <person name="Goodwin L.A."/>
            <person name="Pitluck S."/>
            <person name="Liolios K."/>
            <person name="Pagani I."/>
            <person name="Ivanova N."/>
            <person name="Mavromatis K."/>
            <person name="Mikhailova N."/>
            <person name="Huntemann M."/>
            <person name="Pati A."/>
            <person name="Chen A."/>
            <person name="Palaniappan K."/>
            <person name="Land M."/>
            <person name="Hauser L."/>
            <person name="Brambilla E.M."/>
            <person name="Rohde M."/>
            <person name="Spring S."/>
            <person name="Gronow S."/>
            <person name="Goker M."/>
            <person name="Woyke T."/>
            <person name="Bristow J."/>
            <person name="Eisen J.A."/>
            <person name="Markowitz V."/>
            <person name="Hugenholtz P."/>
            <person name="Kyrpides N.C."/>
            <person name="Klenk H.P."/>
            <person name="Detter J.C."/>
        </authorList>
    </citation>
    <scope>NUCLEOTIDE SEQUENCE [LARGE SCALE GENOMIC DNA]</scope>
    <source>
        <strain evidence="5">ATCC BAA-1237 / DSM 17374 / SPN1</strain>
    </source>
</reference>
<dbReference type="Proteomes" id="UP000007939">
    <property type="component" value="Chromosome"/>
</dbReference>
<sequence>MMVKKHQLDDKMTFFNELLIQMVNRVEGAIYQAVHAFKEHDQELAKKVVSDDYFINQLRDMIESDGVRLLISEAPYGQYMRTVIAGMKIVTSLERMGDHAAHLARLALLPTGQFDDKKIVEEMSAMALIGARMTRSAVEALVANDQDKARAVALIDDEMDAKRKQVNGLIYNVETKSREDREKLYDYFYVTKELERLGDHVTTICSWIVYTAAGVKPKLN</sequence>
<dbReference type="PIRSF" id="PIRSF003107">
    <property type="entry name" value="PhoU"/>
    <property type="match status" value="1"/>
</dbReference>
<dbReference type="Pfam" id="PF01895">
    <property type="entry name" value="PhoU"/>
    <property type="match status" value="2"/>
</dbReference>
<comment type="subunit">
    <text evidence="2">Homodimer.</text>
</comment>
<evidence type="ECO:0000256" key="2">
    <source>
        <dbReference type="PIRNR" id="PIRNR003107"/>
    </source>
</evidence>
<dbReference type="RefSeq" id="WP_013739063.1">
    <property type="nucleotide sequence ID" value="NC_015436.1"/>
</dbReference>
<keyword evidence="5" id="KW-1185">Reference proteome</keyword>
<dbReference type="PANTHER" id="PTHR42930:SF3">
    <property type="entry name" value="PHOSPHATE-SPECIFIC TRANSPORT SYSTEM ACCESSORY PROTEIN PHOU"/>
    <property type="match status" value="1"/>
</dbReference>
<dbReference type="HOGENOM" id="CLU_078518_3_0_12"/>
<dbReference type="SUPFAM" id="SSF109755">
    <property type="entry name" value="PhoU-like"/>
    <property type="match status" value="1"/>
</dbReference>
<dbReference type="KEGG" id="scc:Spico_0439"/>
<dbReference type="PANTHER" id="PTHR42930">
    <property type="entry name" value="PHOSPHATE-SPECIFIC TRANSPORT SYSTEM ACCESSORY PROTEIN PHOU"/>
    <property type="match status" value="1"/>
</dbReference>
<comment type="subcellular location">
    <subcellularLocation>
        <location evidence="2">Cytoplasm</location>
    </subcellularLocation>
</comment>
<protein>
    <recommendedName>
        <fullName evidence="2">Phosphate-specific transport system accessory protein PhoU</fullName>
    </recommendedName>
</protein>
<dbReference type="GO" id="GO:0006817">
    <property type="term" value="P:phosphate ion transport"/>
    <property type="evidence" value="ECO:0007669"/>
    <property type="project" value="UniProtKB-KW"/>
</dbReference>
<dbReference type="InterPro" id="IPR026022">
    <property type="entry name" value="PhoU_dom"/>
</dbReference>
<accession>F4GIF9</accession>
<dbReference type="GO" id="GO:0045936">
    <property type="term" value="P:negative regulation of phosphate metabolic process"/>
    <property type="evidence" value="ECO:0007669"/>
    <property type="project" value="InterPro"/>
</dbReference>
<gene>
    <name evidence="4" type="ordered locus">Spico_0439</name>
</gene>
<dbReference type="InterPro" id="IPR038078">
    <property type="entry name" value="PhoU-like_sf"/>
</dbReference>
<feature type="domain" description="PhoU" evidence="3">
    <location>
        <begin position="20"/>
        <end position="106"/>
    </location>
</feature>
<comment type="function">
    <text evidence="2">Plays a role in the regulation of phosphate uptake.</text>
</comment>
<dbReference type="Gene3D" id="1.20.58.220">
    <property type="entry name" value="Phosphate transport system protein phou homolog 2, domain 2"/>
    <property type="match status" value="1"/>
</dbReference>
<evidence type="ECO:0000256" key="1">
    <source>
        <dbReference type="ARBA" id="ARBA00008107"/>
    </source>
</evidence>
<organism evidence="4 5">
    <name type="scientific">Parasphaerochaeta coccoides (strain ATCC BAA-1237 / DSM 17374 / SPN1)</name>
    <name type="common">Sphaerochaeta coccoides</name>
    <dbReference type="NCBI Taxonomy" id="760011"/>
    <lineage>
        <taxon>Bacteria</taxon>
        <taxon>Pseudomonadati</taxon>
        <taxon>Spirochaetota</taxon>
        <taxon>Spirochaetia</taxon>
        <taxon>Spirochaetales</taxon>
        <taxon>Sphaerochaetaceae</taxon>
        <taxon>Parasphaerochaeta</taxon>
    </lineage>
</organism>